<dbReference type="AlphaFoldDB" id="A0A9P4JEA6"/>
<reference evidence="1" key="1">
    <citation type="journal article" date="2020" name="Stud. Mycol.">
        <title>101 Dothideomycetes genomes: a test case for predicting lifestyles and emergence of pathogens.</title>
        <authorList>
            <person name="Haridas S."/>
            <person name="Albert R."/>
            <person name="Binder M."/>
            <person name="Bloem J."/>
            <person name="Labutti K."/>
            <person name="Salamov A."/>
            <person name="Andreopoulos B."/>
            <person name="Baker S."/>
            <person name="Barry K."/>
            <person name="Bills G."/>
            <person name="Bluhm B."/>
            <person name="Cannon C."/>
            <person name="Castanera R."/>
            <person name="Culley D."/>
            <person name="Daum C."/>
            <person name="Ezra D."/>
            <person name="Gonzalez J."/>
            <person name="Henrissat B."/>
            <person name="Kuo A."/>
            <person name="Liang C."/>
            <person name="Lipzen A."/>
            <person name="Lutzoni F."/>
            <person name="Magnuson J."/>
            <person name="Mondo S."/>
            <person name="Nolan M."/>
            <person name="Ohm R."/>
            <person name="Pangilinan J."/>
            <person name="Park H.-J."/>
            <person name="Ramirez L."/>
            <person name="Alfaro M."/>
            <person name="Sun H."/>
            <person name="Tritt A."/>
            <person name="Yoshinaga Y."/>
            <person name="Zwiers L.-H."/>
            <person name="Turgeon B."/>
            <person name="Goodwin S."/>
            <person name="Spatafora J."/>
            <person name="Crous P."/>
            <person name="Grigoriev I."/>
        </authorList>
    </citation>
    <scope>NUCLEOTIDE SEQUENCE</scope>
    <source>
        <strain evidence="1">ATCC 74209</strain>
    </source>
</reference>
<dbReference type="Pfam" id="PF11917">
    <property type="entry name" value="DUF3435"/>
    <property type="match status" value="1"/>
</dbReference>
<gene>
    <name evidence="1" type="ORF">GQ43DRAFT_466094</name>
</gene>
<evidence type="ECO:0000313" key="1">
    <source>
        <dbReference type="EMBL" id="KAF2197852.1"/>
    </source>
</evidence>
<keyword evidence="2" id="KW-1185">Reference proteome</keyword>
<dbReference type="InterPro" id="IPR021842">
    <property type="entry name" value="DUF3435"/>
</dbReference>
<dbReference type="PANTHER" id="PTHR37535:SF2">
    <property type="entry name" value="FINGER DOMAIN PROTEIN, PUTATIVE (AFU_ORTHOLOGUE AFUA_6G09300)-RELATED"/>
    <property type="match status" value="1"/>
</dbReference>
<evidence type="ECO:0000313" key="2">
    <source>
        <dbReference type="Proteomes" id="UP000799536"/>
    </source>
</evidence>
<dbReference type="PANTHER" id="PTHR37535">
    <property type="entry name" value="FLUG DOMAIN PROTEIN"/>
    <property type="match status" value="1"/>
</dbReference>
<dbReference type="EMBL" id="ML994193">
    <property type="protein sequence ID" value="KAF2197852.1"/>
    <property type="molecule type" value="Genomic_DNA"/>
</dbReference>
<organism evidence="1 2">
    <name type="scientific">Delitschia confertaspora ATCC 74209</name>
    <dbReference type="NCBI Taxonomy" id="1513339"/>
    <lineage>
        <taxon>Eukaryota</taxon>
        <taxon>Fungi</taxon>
        <taxon>Dikarya</taxon>
        <taxon>Ascomycota</taxon>
        <taxon>Pezizomycotina</taxon>
        <taxon>Dothideomycetes</taxon>
        <taxon>Pleosporomycetidae</taxon>
        <taxon>Pleosporales</taxon>
        <taxon>Delitschiaceae</taxon>
        <taxon>Delitschia</taxon>
    </lineage>
</organism>
<evidence type="ECO:0008006" key="3">
    <source>
        <dbReference type="Google" id="ProtNLM"/>
    </source>
</evidence>
<sequence length="255" mass="28814">MFADNAFLKPDLTDGLTPENIYQLDIRPGCNVLKLLYKLRLSNPKTAPTARKAEGKAFVKRREELGSRAGRQRYIQQQLLGVKFSDRIKTNLKRSPDRTAQHNRLIECVMSLPGSSLKEEAPRRSAAINAIVAYCHIEEGRTRRVQRATGLVKYDETVRCDAVNPLVAALEAAKVSVYKEKRPTICFMCLGNEKSPIEKRIYSFRTSGDLSKHFKLRHLAKIKGDKGVGCDLCHVPLDDKMHLQRHAYDIHGTVS</sequence>
<comment type="caution">
    <text evidence="1">The sequence shown here is derived from an EMBL/GenBank/DDBJ whole genome shotgun (WGS) entry which is preliminary data.</text>
</comment>
<dbReference type="Proteomes" id="UP000799536">
    <property type="component" value="Unassembled WGS sequence"/>
</dbReference>
<dbReference type="OrthoDB" id="4485682at2759"/>
<proteinExistence type="predicted"/>
<accession>A0A9P4JEA6</accession>
<name>A0A9P4JEA6_9PLEO</name>
<protein>
    <recommendedName>
        <fullName evidence="3">C2H2-type domain-containing protein</fullName>
    </recommendedName>
</protein>